<organism evidence="2">
    <name type="scientific">Streptomyces sp. CMC78</name>
    <dbReference type="NCBI Taxonomy" id="3231512"/>
    <lineage>
        <taxon>Bacteria</taxon>
        <taxon>Bacillati</taxon>
        <taxon>Actinomycetota</taxon>
        <taxon>Actinomycetes</taxon>
        <taxon>Kitasatosporales</taxon>
        <taxon>Streptomycetaceae</taxon>
        <taxon>Streptomyces</taxon>
    </lineage>
</organism>
<feature type="region of interest" description="Disordered" evidence="1">
    <location>
        <begin position="137"/>
        <end position="164"/>
    </location>
</feature>
<proteinExistence type="predicted"/>
<sequence>MSFEQEWAAHKNEAAMRLNGSGRPDGGGQADLKTNDSGKAAAANALTTTIQPAAGTAGVTADESSGAVTAFKGWATATGLKDALEEWALQVKSLQGRLAYDKSCLLDAKRNFLLNDLDTGGRLRGLGGPRLPGLYGPGLHTPPVYDAPVPPTPPVHGPFAPGTD</sequence>
<evidence type="ECO:0000313" key="2">
    <source>
        <dbReference type="EMBL" id="BFP55103.1"/>
    </source>
</evidence>
<reference evidence="2" key="1">
    <citation type="submission" date="2024-07" db="EMBL/GenBank/DDBJ databases">
        <title>Complete genome sequences of cellulolytic bacteria, Kitasatospora sp. CMC57 and Streptomyces sp. CMC78, isolated from Japanese agricultural soil.</title>
        <authorList>
            <person name="Hashimoto T."/>
            <person name="Ito M."/>
            <person name="Iwamoto M."/>
            <person name="Fukahori D."/>
            <person name="Shoda T."/>
            <person name="Sakoda M."/>
            <person name="Morohoshi T."/>
            <person name="Mitsuboshi M."/>
            <person name="Nishizawa T."/>
        </authorList>
    </citation>
    <scope>NUCLEOTIDE SEQUENCE</scope>
    <source>
        <strain evidence="2">CMC78</strain>
    </source>
</reference>
<dbReference type="AlphaFoldDB" id="A0AB33KN83"/>
<feature type="region of interest" description="Disordered" evidence="1">
    <location>
        <begin position="12"/>
        <end position="38"/>
    </location>
</feature>
<evidence type="ECO:0000256" key="1">
    <source>
        <dbReference type="SAM" id="MobiDB-lite"/>
    </source>
</evidence>
<name>A0AB33KN83_9ACTN</name>
<dbReference type="EMBL" id="AP035884">
    <property type="protein sequence ID" value="BFP55103.1"/>
    <property type="molecule type" value="Genomic_DNA"/>
</dbReference>
<protein>
    <submittedName>
        <fullName evidence="2">Uncharacterized protein</fullName>
    </submittedName>
</protein>
<feature type="compositionally biased region" description="Low complexity" evidence="1">
    <location>
        <begin position="137"/>
        <end position="147"/>
    </location>
</feature>
<dbReference type="KEGG" id="stcm:SCMC78_49100"/>
<accession>A0AB33KN83</accession>
<gene>
    <name evidence="2" type="ORF">SCMC78_49100</name>
</gene>
<dbReference type="RefSeq" id="WP_408054256.1">
    <property type="nucleotide sequence ID" value="NZ_AP035884.1"/>
</dbReference>